<evidence type="ECO:0000313" key="4">
    <source>
        <dbReference type="Proteomes" id="UP001139494"/>
    </source>
</evidence>
<proteinExistence type="predicted"/>
<accession>A0A9R1D7U4</accession>
<keyword evidence="1" id="KW-0812">Transmembrane</keyword>
<gene>
    <name evidence="3" type="ORF">KM295_14475</name>
</gene>
<dbReference type="InterPro" id="IPR012859">
    <property type="entry name" value="Pilin_N_archaeal"/>
</dbReference>
<dbReference type="NCBIfam" id="TIGR02537">
    <property type="entry name" value="arch_flag_Nterm"/>
    <property type="match status" value="1"/>
</dbReference>
<dbReference type="InterPro" id="IPR013373">
    <property type="entry name" value="Flagellin/pilin_N_arc"/>
</dbReference>
<dbReference type="Pfam" id="PF07790">
    <property type="entry name" value="Pilin_N"/>
    <property type="match status" value="1"/>
</dbReference>
<evidence type="ECO:0000313" key="3">
    <source>
        <dbReference type="EMBL" id="MCQ4334660.1"/>
    </source>
</evidence>
<sequence>MELKNLFHADDDRAVSPVIGVILMVAITVILAAVIGTFVLGLGEEVESNPSAGVTIDGTTATLNSLGPNTDGIKCSNYSNDANETTSVGQSIDCPNSNSVVAYRGSAGSAESEAVVQEF</sequence>
<dbReference type="RefSeq" id="WP_256030732.1">
    <property type="nucleotide sequence ID" value="NZ_JAHLKM010000031.1"/>
</dbReference>
<dbReference type="AlphaFoldDB" id="A0A9R1D7U4"/>
<feature type="domain" description="Archaeal Type IV pilin N-terminal" evidence="2">
    <location>
        <begin position="13"/>
        <end position="59"/>
    </location>
</feature>
<keyword evidence="1" id="KW-1133">Transmembrane helix</keyword>
<protein>
    <submittedName>
        <fullName evidence="3">Type IV pilin N-terminal domain-containing protein</fullName>
    </submittedName>
</protein>
<name>A0A9R1D7U4_9EURY</name>
<dbReference type="Proteomes" id="UP001139494">
    <property type="component" value="Unassembled WGS sequence"/>
</dbReference>
<reference evidence="3" key="1">
    <citation type="journal article" date="2023" name="Front. Microbiol.">
        <title>Genomic-based phylogenetic and metabolic analyses of the genus Natronomonas, and description of Natronomonas aquatica sp. nov.</title>
        <authorList>
            <person name="Garcia-Roldan A."/>
            <person name="Duran-Viseras A."/>
            <person name="de la Haba R.R."/>
            <person name="Corral P."/>
            <person name="Sanchez-Porro C."/>
            <person name="Ventosa A."/>
        </authorList>
    </citation>
    <scope>NUCLEOTIDE SEQUENCE</scope>
    <source>
        <strain evidence="3">F2-12</strain>
    </source>
</reference>
<evidence type="ECO:0000256" key="1">
    <source>
        <dbReference type="SAM" id="Phobius"/>
    </source>
</evidence>
<keyword evidence="4" id="KW-1185">Reference proteome</keyword>
<feature type="transmembrane region" description="Helical" evidence="1">
    <location>
        <begin position="20"/>
        <end position="42"/>
    </location>
</feature>
<comment type="caution">
    <text evidence="3">The sequence shown here is derived from an EMBL/GenBank/DDBJ whole genome shotgun (WGS) entry which is preliminary data.</text>
</comment>
<dbReference type="EMBL" id="JAHLKM010000031">
    <property type="protein sequence ID" value="MCQ4334660.1"/>
    <property type="molecule type" value="Genomic_DNA"/>
</dbReference>
<organism evidence="3 4">
    <name type="scientific">Natronomonas aquatica</name>
    <dbReference type="NCBI Taxonomy" id="2841590"/>
    <lineage>
        <taxon>Archaea</taxon>
        <taxon>Methanobacteriati</taxon>
        <taxon>Methanobacteriota</taxon>
        <taxon>Stenosarchaea group</taxon>
        <taxon>Halobacteria</taxon>
        <taxon>Halobacteriales</taxon>
        <taxon>Natronomonadaceae</taxon>
        <taxon>Natronomonas</taxon>
    </lineage>
</organism>
<keyword evidence="1" id="KW-0472">Membrane</keyword>
<evidence type="ECO:0000259" key="2">
    <source>
        <dbReference type="Pfam" id="PF07790"/>
    </source>
</evidence>